<protein>
    <submittedName>
        <fullName evidence="2">Latex abundant protein 1</fullName>
    </submittedName>
</protein>
<sequence>MPYYTRNKDDINCFNEYNPRPYIGGYDMALTYGRPISACEETCYPRSSSANEIDYDYPDFTWYVEPSAYNDDHLQEEYTSYARPKPRPAPNSLGSCPILGGNDEEKKHHHCHHQHEKHCDDE</sequence>
<dbReference type="EMBL" id="AY221986">
    <property type="protein sequence ID" value="AAP46157.1"/>
    <property type="molecule type" value="mRNA"/>
</dbReference>
<gene>
    <name evidence="2" type="primary">LAP1</name>
</gene>
<dbReference type="InterPro" id="IPR038943">
    <property type="entry name" value="PLDrp1-like"/>
</dbReference>
<reference evidence="2" key="1">
    <citation type="submission" date="2003-01" db="EMBL/GenBank/DDBJ databases">
        <title>Molecular characterization of latex abundant protein in Hevea brasiliensis.</title>
        <authorList>
            <person name="Ko J.-H."/>
            <person name="Han K.-H."/>
        </authorList>
    </citation>
    <scope>NUCLEOTIDE SEQUENCE</scope>
</reference>
<dbReference type="GO" id="GO:0070300">
    <property type="term" value="F:phosphatidic acid binding"/>
    <property type="evidence" value="ECO:0007669"/>
    <property type="project" value="InterPro"/>
</dbReference>
<name>Q6XNP6_HEVBR</name>
<accession>Q6XNP6</accession>
<dbReference type="PANTHER" id="PTHR33971:SF1">
    <property type="entry name" value="OS02G0743600 PROTEIN"/>
    <property type="match status" value="1"/>
</dbReference>
<organism evidence="2">
    <name type="scientific">Hevea brasiliensis</name>
    <name type="common">Para rubber tree</name>
    <name type="synonym">Siphonia brasiliensis</name>
    <dbReference type="NCBI Taxonomy" id="3981"/>
    <lineage>
        <taxon>Eukaryota</taxon>
        <taxon>Viridiplantae</taxon>
        <taxon>Streptophyta</taxon>
        <taxon>Embryophyta</taxon>
        <taxon>Tracheophyta</taxon>
        <taxon>Spermatophyta</taxon>
        <taxon>Magnoliopsida</taxon>
        <taxon>eudicotyledons</taxon>
        <taxon>Gunneridae</taxon>
        <taxon>Pentapetalae</taxon>
        <taxon>rosids</taxon>
        <taxon>fabids</taxon>
        <taxon>Malpighiales</taxon>
        <taxon>Euphorbiaceae</taxon>
        <taxon>Crotonoideae</taxon>
        <taxon>Micrandreae</taxon>
        <taxon>Hevea</taxon>
    </lineage>
</organism>
<feature type="compositionally biased region" description="Basic residues" evidence="1">
    <location>
        <begin position="107"/>
        <end position="116"/>
    </location>
</feature>
<proteinExistence type="evidence at transcript level"/>
<dbReference type="AlphaFoldDB" id="Q6XNP6"/>
<evidence type="ECO:0000256" key="1">
    <source>
        <dbReference type="SAM" id="MobiDB-lite"/>
    </source>
</evidence>
<dbReference type="PANTHER" id="PTHR33971">
    <property type="entry name" value="OS06G0232000 PROTEIN"/>
    <property type="match status" value="1"/>
</dbReference>
<feature type="region of interest" description="Disordered" evidence="1">
    <location>
        <begin position="81"/>
        <end position="122"/>
    </location>
</feature>
<evidence type="ECO:0000313" key="2">
    <source>
        <dbReference type="EMBL" id="AAP46157.1"/>
    </source>
</evidence>